<evidence type="ECO:0000313" key="11">
    <source>
        <dbReference type="Proteomes" id="UP000192578"/>
    </source>
</evidence>
<gene>
    <name evidence="10" type="ORF">BV898_01212</name>
</gene>
<dbReference type="Pfam" id="PF00057">
    <property type="entry name" value="Ldl_recept_a"/>
    <property type="match status" value="2"/>
</dbReference>
<dbReference type="SMART" id="SM00137">
    <property type="entry name" value="MAM"/>
    <property type="match status" value="1"/>
</dbReference>
<dbReference type="GO" id="GO:0006508">
    <property type="term" value="P:proteolysis"/>
    <property type="evidence" value="ECO:0007669"/>
    <property type="project" value="UniProtKB-KW"/>
</dbReference>
<dbReference type="AlphaFoldDB" id="A0A1W0XC22"/>
<dbReference type="Gene3D" id="2.60.120.200">
    <property type="match status" value="1"/>
</dbReference>
<name>A0A1W0XC22_HYPEX</name>
<dbReference type="SUPFAM" id="SSF57424">
    <property type="entry name" value="LDL receptor-like module"/>
    <property type="match status" value="2"/>
</dbReference>
<dbReference type="Pfam" id="PF00089">
    <property type="entry name" value="Trypsin"/>
    <property type="match status" value="1"/>
</dbReference>
<keyword evidence="2" id="KW-0378">Hydrolase</keyword>
<dbReference type="GO" id="GO:0016020">
    <property type="term" value="C:membrane"/>
    <property type="evidence" value="ECO:0007669"/>
    <property type="project" value="InterPro"/>
</dbReference>
<feature type="domain" description="MAM" evidence="7">
    <location>
        <begin position="482"/>
        <end position="650"/>
    </location>
</feature>
<evidence type="ECO:0000256" key="2">
    <source>
        <dbReference type="ARBA" id="ARBA00022801"/>
    </source>
</evidence>
<keyword evidence="4 5" id="KW-1015">Disulfide bond</keyword>
<evidence type="ECO:0000259" key="7">
    <source>
        <dbReference type="PROSITE" id="PS50060"/>
    </source>
</evidence>
<reference evidence="11" key="1">
    <citation type="submission" date="2017-01" db="EMBL/GenBank/DDBJ databases">
        <title>Comparative genomics of anhydrobiosis in the tardigrade Hypsibius dujardini.</title>
        <authorList>
            <person name="Yoshida Y."/>
            <person name="Koutsovoulos G."/>
            <person name="Laetsch D."/>
            <person name="Stevens L."/>
            <person name="Kumar S."/>
            <person name="Horikawa D."/>
            <person name="Ishino K."/>
            <person name="Komine S."/>
            <person name="Tomita M."/>
            <person name="Blaxter M."/>
            <person name="Arakawa K."/>
        </authorList>
    </citation>
    <scope>NUCLEOTIDE SEQUENCE [LARGE SCALE GENOMIC DNA]</scope>
    <source>
        <strain evidence="11">Z151</strain>
    </source>
</reference>
<evidence type="ECO:0000256" key="5">
    <source>
        <dbReference type="PROSITE-ProRule" id="PRU00124"/>
    </source>
</evidence>
<dbReference type="PRINTS" id="PR00261">
    <property type="entry name" value="LDLRECEPTOR"/>
</dbReference>
<organism evidence="10 11">
    <name type="scientific">Hypsibius exemplaris</name>
    <name type="common">Freshwater tardigrade</name>
    <dbReference type="NCBI Taxonomy" id="2072580"/>
    <lineage>
        <taxon>Eukaryota</taxon>
        <taxon>Metazoa</taxon>
        <taxon>Ecdysozoa</taxon>
        <taxon>Tardigrada</taxon>
        <taxon>Eutardigrada</taxon>
        <taxon>Parachela</taxon>
        <taxon>Hypsibioidea</taxon>
        <taxon>Hypsibiidae</taxon>
        <taxon>Hypsibius</taxon>
    </lineage>
</organism>
<dbReference type="InterPro" id="IPR001190">
    <property type="entry name" value="SRCR"/>
</dbReference>
<dbReference type="PROSITE" id="PS50287">
    <property type="entry name" value="SRCR_2"/>
    <property type="match status" value="1"/>
</dbReference>
<protein>
    <submittedName>
        <fullName evidence="10">Atrial natriuretic peptide-converting enzyme</fullName>
    </submittedName>
</protein>
<dbReference type="SUPFAM" id="SSF56487">
    <property type="entry name" value="SRCR-like"/>
    <property type="match status" value="1"/>
</dbReference>
<evidence type="ECO:0000256" key="6">
    <source>
        <dbReference type="PROSITE-ProRule" id="PRU00196"/>
    </source>
</evidence>
<dbReference type="PROSITE" id="PS50068">
    <property type="entry name" value="LDLRA_2"/>
    <property type="match status" value="2"/>
</dbReference>
<dbReference type="GO" id="GO:0004252">
    <property type="term" value="F:serine-type endopeptidase activity"/>
    <property type="evidence" value="ECO:0007669"/>
    <property type="project" value="InterPro"/>
</dbReference>
<comment type="caution">
    <text evidence="6">Lacks conserved residue(s) required for the propagation of feature annotation.</text>
</comment>
<dbReference type="InterPro" id="IPR000998">
    <property type="entry name" value="MAM_dom"/>
</dbReference>
<keyword evidence="1" id="KW-0645">Protease</keyword>
<feature type="disulfide bond" evidence="5">
    <location>
        <begin position="65"/>
        <end position="80"/>
    </location>
</feature>
<dbReference type="Proteomes" id="UP000192578">
    <property type="component" value="Unassembled WGS sequence"/>
</dbReference>
<dbReference type="Gene3D" id="2.40.10.10">
    <property type="entry name" value="Trypsin-like serine proteases"/>
    <property type="match status" value="1"/>
</dbReference>
<dbReference type="PANTHER" id="PTHR24252:SF17">
    <property type="entry name" value="SUPPRESSOR OF TUMORIGENICITY 14 PROTEIN HOMOLOG-RELATED"/>
    <property type="match status" value="1"/>
</dbReference>
<proteinExistence type="predicted"/>
<dbReference type="PROSITE" id="PS50240">
    <property type="entry name" value="TRYPSIN_DOM"/>
    <property type="match status" value="1"/>
</dbReference>
<dbReference type="CDD" id="cd00112">
    <property type="entry name" value="LDLa"/>
    <property type="match status" value="2"/>
</dbReference>
<evidence type="ECO:0000259" key="9">
    <source>
        <dbReference type="PROSITE" id="PS50287"/>
    </source>
</evidence>
<sequence>MTYLVWKCIPADTVNDGNWDCLTGDDERSQDFEEGDFIKNLPGDGCKPDEMRCGLDQCIPTSRRCDGTVDCADFMDEIGCRRCADHEWLCARSKTCIPQTAVCDGLQHCEYGEDELSCLILAKTLDVVPDAMGYLESASDGYLMIKKRDQFKPLCSNIWTPSLAMAVCRHLSFDGVKRINASELTEFPIPLPMTWNSVVQTLQTIETSYANQRSLGECTNVAMSCDQPRCGVVSTSYFEPQISPMIRSAERSDSSVWPWVASLYENGRFKCQAVLVGTDLLVASSTCKKGTEQLVARLGVNRLDSRSPYEQHIPVAEVLAIPELGGSLTVFRLQSAIHLGYSVRPTCLPGPEDLFGSGAQPCRVVGWSLNRGAEDSLMEVYAQPQDALACKGAARSSGSLPVLCAEMMDTRIDICENFTDFALFCPKMNQRWLLRGIGARPVNCSSYPIVAEFTDVSDLTEKLEVLLGVNASRIEPVRSPTVTCNFEEDFLCGYEVDSMDNIQWKQAKSRMKINRSNSTFGDYGLGMKLELAGRIKNISSLHVRGNLISPMLIKVSNQSKCLSFDYNAGPRGKLFLYRRLENGALYRIWQSSYSRLDHVAWIPGDVDLPDGAYQLVFEGVLLVARPEYRISISAEIWLDNVKLLPGPCSSSHS</sequence>
<dbReference type="InterPro" id="IPR036055">
    <property type="entry name" value="LDL_receptor-like_sf"/>
</dbReference>
<dbReference type="InterPro" id="IPR013320">
    <property type="entry name" value="ConA-like_dom_sf"/>
</dbReference>
<dbReference type="PANTHER" id="PTHR24252">
    <property type="entry name" value="ACROSIN-RELATED"/>
    <property type="match status" value="1"/>
</dbReference>
<dbReference type="SMART" id="SM00020">
    <property type="entry name" value="Tryp_SPc"/>
    <property type="match status" value="1"/>
</dbReference>
<dbReference type="PROSITE" id="PS01209">
    <property type="entry name" value="LDLRA_1"/>
    <property type="match status" value="1"/>
</dbReference>
<evidence type="ECO:0000256" key="1">
    <source>
        <dbReference type="ARBA" id="ARBA00022670"/>
    </source>
</evidence>
<dbReference type="OrthoDB" id="5985572at2759"/>
<evidence type="ECO:0000256" key="4">
    <source>
        <dbReference type="ARBA" id="ARBA00023157"/>
    </source>
</evidence>
<feature type="disulfide bond" evidence="5">
    <location>
        <begin position="103"/>
        <end position="118"/>
    </location>
</feature>
<dbReference type="SUPFAM" id="SSF50494">
    <property type="entry name" value="Trypsin-like serine proteases"/>
    <property type="match status" value="1"/>
</dbReference>
<feature type="domain" description="Peptidase S1" evidence="8">
    <location>
        <begin position="246"/>
        <end position="510"/>
    </location>
</feature>
<accession>A0A1W0XC22</accession>
<dbReference type="PROSITE" id="PS50060">
    <property type="entry name" value="MAM_2"/>
    <property type="match status" value="1"/>
</dbReference>
<feature type="disulfide bond" evidence="5">
    <location>
        <begin position="53"/>
        <end position="71"/>
    </location>
</feature>
<evidence type="ECO:0000259" key="8">
    <source>
        <dbReference type="PROSITE" id="PS50240"/>
    </source>
</evidence>
<dbReference type="InterPro" id="IPR023415">
    <property type="entry name" value="LDLR_class-A_CS"/>
</dbReference>
<evidence type="ECO:0000313" key="10">
    <source>
        <dbReference type="EMBL" id="OQV25004.1"/>
    </source>
</evidence>
<dbReference type="SUPFAM" id="SSF49899">
    <property type="entry name" value="Concanavalin A-like lectins/glucanases"/>
    <property type="match status" value="1"/>
</dbReference>
<dbReference type="InterPro" id="IPR043504">
    <property type="entry name" value="Peptidase_S1_PA_chymotrypsin"/>
</dbReference>
<feature type="domain" description="SRCR" evidence="9">
    <location>
        <begin position="125"/>
        <end position="173"/>
    </location>
</feature>
<dbReference type="Gene3D" id="4.10.400.10">
    <property type="entry name" value="Low-density Lipoprotein Receptor"/>
    <property type="match status" value="2"/>
</dbReference>
<keyword evidence="3" id="KW-0720">Serine protease</keyword>
<comment type="caution">
    <text evidence="10">The sequence shown here is derived from an EMBL/GenBank/DDBJ whole genome shotgun (WGS) entry which is preliminary data.</text>
</comment>
<dbReference type="SMART" id="SM00192">
    <property type="entry name" value="LDLa"/>
    <property type="match status" value="2"/>
</dbReference>
<keyword evidence="11" id="KW-1185">Reference proteome</keyword>
<dbReference type="InterPro" id="IPR001254">
    <property type="entry name" value="Trypsin_dom"/>
</dbReference>
<dbReference type="InterPro" id="IPR036772">
    <property type="entry name" value="SRCR-like_dom_sf"/>
</dbReference>
<dbReference type="Pfam" id="PF00629">
    <property type="entry name" value="MAM"/>
    <property type="match status" value="1"/>
</dbReference>
<dbReference type="InterPro" id="IPR002172">
    <property type="entry name" value="LDrepeatLR_classA_rpt"/>
</dbReference>
<feature type="disulfide bond" evidence="5">
    <location>
        <begin position="46"/>
        <end position="58"/>
    </location>
</feature>
<dbReference type="InterPro" id="IPR009003">
    <property type="entry name" value="Peptidase_S1_PA"/>
</dbReference>
<evidence type="ECO:0000256" key="3">
    <source>
        <dbReference type="ARBA" id="ARBA00022825"/>
    </source>
</evidence>
<dbReference type="EMBL" id="MTYJ01000004">
    <property type="protein sequence ID" value="OQV25004.1"/>
    <property type="molecule type" value="Genomic_DNA"/>
</dbReference>